<comment type="similarity">
    <text evidence="2">Belongs to the MotB family.</text>
</comment>
<dbReference type="EMBL" id="JBHUFA010000002">
    <property type="protein sequence ID" value="MFD1695823.1"/>
    <property type="molecule type" value="Genomic_DNA"/>
</dbReference>
<keyword evidence="6 7" id="KW-0472">Membrane</keyword>
<organism evidence="10 11">
    <name type="scientific">Roseibium aestuarii</name>
    <dbReference type="NCBI Taxonomy" id="2600299"/>
    <lineage>
        <taxon>Bacteria</taxon>
        <taxon>Pseudomonadati</taxon>
        <taxon>Pseudomonadota</taxon>
        <taxon>Alphaproteobacteria</taxon>
        <taxon>Hyphomicrobiales</taxon>
        <taxon>Stappiaceae</taxon>
        <taxon>Roseibium</taxon>
    </lineage>
</organism>
<dbReference type="InterPro" id="IPR036737">
    <property type="entry name" value="OmpA-like_sf"/>
</dbReference>
<name>A0ABW4JXE8_9HYPH</name>
<comment type="subcellular location">
    <subcellularLocation>
        <location evidence="1">Cell membrane</location>
        <topology evidence="1">Single-pass membrane protein</topology>
    </subcellularLocation>
</comment>
<dbReference type="NCBIfam" id="NF004651">
    <property type="entry name" value="PRK05996.1"/>
    <property type="match status" value="1"/>
</dbReference>
<dbReference type="InterPro" id="IPR050330">
    <property type="entry name" value="Bact_OuterMem_StrucFunc"/>
</dbReference>
<sequence length="486" mass="50925">MTQEIPGEIVIVRRRGGWDEEAHGHGVWKIAYADFMTAMMAFFLVMWLINVTDDSVRRGVAQYFNPVRLASTAPHQKGLNDPNVPGDTQDDGANAPSGAKAPGTGTRSSEAGPSGSAEAKSGETAAGQGRAGTFAATFSETDLLADPYAVLESLASAVQLDPGQGELPTAIGAGQSREAGARGGEAFRDPFDPMYWQFLPNRMLGFEERGAQSEAAAGAAETAEDGKGVMARTEIVAVPLPPQKGEGRDAPSQGSTSVAAVDVAGSGPAVAASTQAAEDLADPAFPVHREIAAAAPPTAPNAMPETATPPSQVVTAEALVDPATAEVADAPEAAALQEQVAGVLERFSGTPLEETARHIAVAQVEDGVLISLTDDQDFGMFAIGSSEPRPELVRLLQEIAGVLKSDAGAIVIKGHTDGRPYRSKTGDNWQLSSARARMALYMLERGGIPAARFERVEGYADRDLRLASDPYAAVNRRVEILLRKED</sequence>
<dbReference type="Pfam" id="PF13677">
    <property type="entry name" value="MotB_plug"/>
    <property type="match status" value="1"/>
</dbReference>
<evidence type="ECO:0000256" key="2">
    <source>
        <dbReference type="ARBA" id="ARBA00008914"/>
    </source>
</evidence>
<feature type="compositionally biased region" description="Low complexity" evidence="8">
    <location>
        <begin position="108"/>
        <end position="123"/>
    </location>
</feature>
<evidence type="ECO:0000313" key="11">
    <source>
        <dbReference type="Proteomes" id="UP001597327"/>
    </source>
</evidence>
<dbReference type="PROSITE" id="PS51123">
    <property type="entry name" value="OMPA_2"/>
    <property type="match status" value="1"/>
</dbReference>
<keyword evidence="4" id="KW-0812">Transmembrane</keyword>
<gene>
    <name evidence="10" type="ORF">ACFSC7_09885</name>
</gene>
<keyword evidence="5" id="KW-1133">Transmembrane helix</keyword>
<dbReference type="Proteomes" id="UP001597327">
    <property type="component" value="Unassembled WGS sequence"/>
</dbReference>
<dbReference type="InterPro" id="IPR006665">
    <property type="entry name" value="OmpA-like"/>
</dbReference>
<dbReference type="Gene3D" id="3.30.1330.60">
    <property type="entry name" value="OmpA-like domain"/>
    <property type="match status" value="1"/>
</dbReference>
<dbReference type="SUPFAM" id="SSF103088">
    <property type="entry name" value="OmpA-like"/>
    <property type="match status" value="1"/>
</dbReference>
<proteinExistence type="inferred from homology"/>
<dbReference type="PANTHER" id="PTHR30329:SF21">
    <property type="entry name" value="LIPOPROTEIN YIAD-RELATED"/>
    <property type="match status" value="1"/>
</dbReference>
<keyword evidence="3" id="KW-1003">Cell membrane</keyword>
<dbReference type="InterPro" id="IPR025713">
    <property type="entry name" value="MotB-like_N_dom"/>
</dbReference>
<keyword evidence="11" id="KW-1185">Reference proteome</keyword>
<dbReference type="CDD" id="cd07185">
    <property type="entry name" value="OmpA_C-like"/>
    <property type="match status" value="1"/>
</dbReference>
<evidence type="ECO:0000256" key="7">
    <source>
        <dbReference type="PROSITE-ProRule" id="PRU00473"/>
    </source>
</evidence>
<dbReference type="RefSeq" id="WP_208998872.1">
    <property type="nucleotide sequence ID" value="NZ_JBHUFA010000002.1"/>
</dbReference>
<evidence type="ECO:0000256" key="8">
    <source>
        <dbReference type="SAM" id="MobiDB-lite"/>
    </source>
</evidence>
<evidence type="ECO:0000256" key="6">
    <source>
        <dbReference type="ARBA" id="ARBA00023136"/>
    </source>
</evidence>
<dbReference type="PANTHER" id="PTHR30329">
    <property type="entry name" value="STATOR ELEMENT OF FLAGELLAR MOTOR COMPLEX"/>
    <property type="match status" value="1"/>
</dbReference>
<evidence type="ECO:0000256" key="1">
    <source>
        <dbReference type="ARBA" id="ARBA00004162"/>
    </source>
</evidence>
<feature type="domain" description="OmpA-like" evidence="9">
    <location>
        <begin position="368"/>
        <end position="486"/>
    </location>
</feature>
<reference evidence="11" key="1">
    <citation type="journal article" date="2019" name="Int. J. Syst. Evol. Microbiol.">
        <title>The Global Catalogue of Microorganisms (GCM) 10K type strain sequencing project: providing services to taxonomists for standard genome sequencing and annotation.</title>
        <authorList>
            <consortium name="The Broad Institute Genomics Platform"/>
            <consortium name="The Broad Institute Genome Sequencing Center for Infectious Disease"/>
            <person name="Wu L."/>
            <person name="Ma J."/>
        </authorList>
    </citation>
    <scope>NUCLEOTIDE SEQUENCE [LARGE SCALE GENOMIC DNA]</scope>
    <source>
        <strain evidence="11">JCM 3369</strain>
    </source>
</reference>
<comment type="caution">
    <text evidence="10">The sequence shown here is derived from an EMBL/GenBank/DDBJ whole genome shotgun (WGS) entry which is preliminary data.</text>
</comment>
<dbReference type="Pfam" id="PF00691">
    <property type="entry name" value="OmpA"/>
    <property type="match status" value="1"/>
</dbReference>
<evidence type="ECO:0000259" key="9">
    <source>
        <dbReference type="PROSITE" id="PS51123"/>
    </source>
</evidence>
<protein>
    <submittedName>
        <fullName evidence="10">MotB family protein</fullName>
    </submittedName>
</protein>
<evidence type="ECO:0000256" key="3">
    <source>
        <dbReference type="ARBA" id="ARBA00022475"/>
    </source>
</evidence>
<evidence type="ECO:0000313" key="10">
    <source>
        <dbReference type="EMBL" id="MFD1695823.1"/>
    </source>
</evidence>
<feature type="region of interest" description="Disordered" evidence="8">
    <location>
        <begin position="74"/>
        <end position="128"/>
    </location>
</feature>
<accession>A0ABW4JXE8</accession>
<feature type="region of interest" description="Disordered" evidence="8">
    <location>
        <begin position="238"/>
        <end position="258"/>
    </location>
</feature>
<evidence type="ECO:0000256" key="4">
    <source>
        <dbReference type="ARBA" id="ARBA00022692"/>
    </source>
</evidence>
<evidence type="ECO:0000256" key="5">
    <source>
        <dbReference type="ARBA" id="ARBA00022989"/>
    </source>
</evidence>